<name>F3KJU7_9ARCH</name>
<evidence type="ECO:0000256" key="1">
    <source>
        <dbReference type="SAM" id="MobiDB-lite"/>
    </source>
</evidence>
<accession>F3KJU7</accession>
<dbReference type="AlphaFoldDB" id="F3KJU7"/>
<dbReference type="STRING" id="886738.Nlim_0755"/>
<dbReference type="HOGENOM" id="CLU_2839215_0_0_2"/>
<feature type="region of interest" description="Disordered" evidence="1">
    <location>
        <begin position="42"/>
        <end position="65"/>
    </location>
</feature>
<sequence length="65" mass="6838">MNKKIIIGIAIALVVVAVGIVGAKAMLGDAKTELPYEEQTEKVVGLQEKLGTTESGENEANENNP</sequence>
<gene>
    <name evidence="2" type="ORF">Nlim_0755</name>
</gene>
<protein>
    <submittedName>
        <fullName evidence="2">Uncharacterized protein</fullName>
    </submittedName>
</protein>
<evidence type="ECO:0000313" key="2">
    <source>
        <dbReference type="EMBL" id="EGG42574.1"/>
    </source>
</evidence>
<proteinExistence type="predicted"/>
<feature type="compositionally biased region" description="Acidic residues" evidence="1">
    <location>
        <begin position="56"/>
        <end position="65"/>
    </location>
</feature>
<dbReference type="EMBL" id="AEGP01000029">
    <property type="protein sequence ID" value="EGG42574.1"/>
    <property type="molecule type" value="Genomic_DNA"/>
</dbReference>
<dbReference type="Proteomes" id="UP000004348">
    <property type="component" value="Chromosome"/>
</dbReference>
<reference evidence="2" key="1">
    <citation type="journal article" date="2011" name="PLoS ONE">
        <title>Genome of a low-salinity ammonia-oxidizing archaeon determined by single-cell and metagenomic analysis.</title>
        <authorList>
            <person name="Blainey P.C."/>
            <person name="Mosier A.C."/>
            <person name="Potanina A."/>
            <person name="Francis C.A."/>
            <person name="Quake S.R."/>
        </authorList>
    </citation>
    <scope>NUCLEOTIDE SEQUENCE [LARGE SCALE GENOMIC DNA]</scope>
    <source>
        <strain evidence="2">SFB1</strain>
    </source>
</reference>
<organism evidence="2">
    <name type="scientific">Candidatus Nitrosarchaeum limnium SFB1</name>
    <dbReference type="NCBI Taxonomy" id="886738"/>
    <lineage>
        <taxon>Archaea</taxon>
        <taxon>Nitrososphaerota</taxon>
        <taxon>Nitrososphaeria</taxon>
        <taxon>Nitrosopumilales</taxon>
        <taxon>Nitrosopumilaceae</taxon>
        <taxon>Nitrosarchaeum</taxon>
    </lineage>
</organism>
<comment type="caution">
    <text evidence="2">The sequence shown here is derived from an EMBL/GenBank/DDBJ whole genome shotgun (WGS) entry which is preliminary data.</text>
</comment>